<dbReference type="Pfam" id="PF13517">
    <property type="entry name" value="FG-GAP_3"/>
    <property type="match status" value="2"/>
</dbReference>
<dbReference type="InterPro" id="IPR006311">
    <property type="entry name" value="TAT_signal"/>
</dbReference>
<protein>
    <submittedName>
        <fullName evidence="3">VCBS repeat-containing protein</fullName>
    </submittedName>
</protein>
<dbReference type="PANTHER" id="PTHR44103:SF1">
    <property type="entry name" value="PROPROTEIN CONVERTASE P"/>
    <property type="match status" value="1"/>
</dbReference>
<proteinExistence type="predicted"/>
<dbReference type="OrthoDB" id="514320at2"/>
<dbReference type="SUPFAM" id="SSF69318">
    <property type="entry name" value="Integrin alpha N-terminal domain"/>
    <property type="match status" value="2"/>
</dbReference>
<keyword evidence="1 2" id="KW-0732">Signal</keyword>
<evidence type="ECO:0000256" key="1">
    <source>
        <dbReference type="ARBA" id="ARBA00022729"/>
    </source>
</evidence>
<feature type="chain" id="PRO_5019019217" evidence="2">
    <location>
        <begin position="32"/>
        <end position="588"/>
    </location>
</feature>
<accession>A0A426US82</accession>
<name>A0A426US82_9ACTN</name>
<dbReference type="Proteomes" id="UP000277256">
    <property type="component" value="Unassembled WGS sequence"/>
</dbReference>
<dbReference type="PANTHER" id="PTHR44103">
    <property type="entry name" value="PROPROTEIN CONVERTASE P"/>
    <property type="match status" value="1"/>
</dbReference>
<dbReference type="InterPro" id="IPR028994">
    <property type="entry name" value="Integrin_alpha_N"/>
</dbReference>
<keyword evidence="4" id="KW-1185">Reference proteome</keyword>
<dbReference type="InterPro" id="IPR013517">
    <property type="entry name" value="FG-GAP"/>
</dbReference>
<comment type="caution">
    <text evidence="3">The sequence shown here is derived from an EMBL/GenBank/DDBJ whole genome shotgun (WGS) entry which is preliminary data.</text>
</comment>
<feature type="signal peptide" evidence="2">
    <location>
        <begin position="1"/>
        <end position="31"/>
    </location>
</feature>
<reference evidence="3 4" key="1">
    <citation type="submission" date="2018-12" db="EMBL/GenBank/DDBJ databases">
        <title>Glycomyces sp. YIM 121974 draft genome.</title>
        <authorList>
            <person name="Li Q."/>
        </authorList>
    </citation>
    <scope>NUCLEOTIDE SEQUENCE [LARGE SCALE GENOMIC DNA]</scope>
    <source>
        <strain evidence="3 4">YIM 121974</strain>
    </source>
</reference>
<evidence type="ECO:0000313" key="4">
    <source>
        <dbReference type="Proteomes" id="UP000277256"/>
    </source>
</evidence>
<sequence>MHPPPGRRRRLTAAAAAGAAAALLTAPAAGAATVASEPTGGPDRASFAVVDGSDSRSLPAAANAYDYDGDRLQDLYTVRKSDGALLFHAGNGDGTFAAAVAKGTGWGGFDVVMAGDLTGDGVPDLLGRDARTGTLFTYPGNGSGGLGARISAGTGWNALGAFTSGGDFDDDGDLDLYAVRRPGDVLRFYPGNGDGTFAAPWGVDLNQVPDQVWDEAAALGTIGSVTGEGGPDLLLYTSDGGLHLLRTESSTILDYEHSVSREPQDRQRFRQITSVGDQTSDGAADLVATDSRTGELVMFASDPVYGFTIEPVAGGAGEAGSYRLPATDLDRTYDYDLTGTADIMARRTGGTDMAFYPGTGTGFGPSAPLNIYFGWEDLIESAGDIDGDGYADLLARSTGTGELKVLPGIGSPGYLELQSPVVQVGTGWHRMSAIVSGHDHDGDGAIDIVAREASTGVLWLYPGDGDGTVGTRVKIGTGWNGMREITAAGDLDHDGHADVLAVRNSDECLYLYRGNGDGTLRSAVRVGCGWAGLDALTATGDFGNDGHGDLLARRTSDGGLFLYRGDGTGGFTAAVPVGTGWNAMDLIV</sequence>
<evidence type="ECO:0000313" key="3">
    <source>
        <dbReference type="EMBL" id="RRR96110.1"/>
    </source>
</evidence>
<organism evidence="3 4">
    <name type="scientific">Glycomyces terrestris</name>
    <dbReference type="NCBI Taxonomy" id="2493553"/>
    <lineage>
        <taxon>Bacteria</taxon>
        <taxon>Bacillati</taxon>
        <taxon>Actinomycetota</taxon>
        <taxon>Actinomycetes</taxon>
        <taxon>Glycomycetales</taxon>
        <taxon>Glycomycetaceae</taxon>
        <taxon>Glycomyces</taxon>
    </lineage>
</organism>
<dbReference type="PROSITE" id="PS51318">
    <property type="entry name" value="TAT"/>
    <property type="match status" value="1"/>
</dbReference>
<dbReference type="RefSeq" id="WP_125250037.1">
    <property type="nucleotide sequence ID" value="NZ_RSEB01000008.1"/>
</dbReference>
<dbReference type="AlphaFoldDB" id="A0A426US82"/>
<evidence type="ECO:0000256" key="2">
    <source>
        <dbReference type="SAM" id="SignalP"/>
    </source>
</evidence>
<dbReference type="Gene3D" id="2.130.10.130">
    <property type="entry name" value="Integrin alpha, N-terminal"/>
    <property type="match status" value="1"/>
</dbReference>
<gene>
    <name evidence="3" type="ORF">EIW28_22890</name>
</gene>
<dbReference type="EMBL" id="RSEB01000008">
    <property type="protein sequence ID" value="RRR96110.1"/>
    <property type="molecule type" value="Genomic_DNA"/>
</dbReference>